<dbReference type="Proteomes" id="UP000289738">
    <property type="component" value="Chromosome B01"/>
</dbReference>
<sequence>MSSPVWPSSSALPP</sequence>
<reference evidence="1 2" key="1">
    <citation type="submission" date="2019-01" db="EMBL/GenBank/DDBJ databases">
        <title>Sequencing of cultivated peanut Arachis hypogaea provides insights into genome evolution and oil improvement.</title>
        <authorList>
            <person name="Chen X."/>
        </authorList>
    </citation>
    <scope>NUCLEOTIDE SEQUENCE [LARGE SCALE GENOMIC DNA]</scope>
    <source>
        <strain evidence="2">cv. Fuhuasheng</strain>
        <tissue evidence="1">Leaves</tissue>
    </source>
</reference>
<accession>A0A445APZ4</accession>
<evidence type="ECO:0000313" key="2">
    <source>
        <dbReference type="Proteomes" id="UP000289738"/>
    </source>
</evidence>
<dbReference type="EMBL" id="SDMP01000011">
    <property type="protein sequence ID" value="RYR28509.1"/>
    <property type="molecule type" value="Genomic_DNA"/>
</dbReference>
<proteinExistence type="predicted"/>
<evidence type="ECO:0000313" key="1">
    <source>
        <dbReference type="EMBL" id="RYR28509.1"/>
    </source>
</evidence>
<organism evidence="1 2">
    <name type="scientific">Arachis hypogaea</name>
    <name type="common">Peanut</name>
    <dbReference type="NCBI Taxonomy" id="3818"/>
    <lineage>
        <taxon>Eukaryota</taxon>
        <taxon>Viridiplantae</taxon>
        <taxon>Streptophyta</taxon>
        <taxon>Embryophyta</taxon>
        <taxon>Tracheophyta</taxon>
        <taxon>Spermatophyta</taxon>
        <taxon>Magnoliopsida</taxon>
        <taxon>eudicotyledons</taxon>
        <taxon>Gunneridae</taxon>
        <taxon>Pentapetalae</taxon>
        <taxon>rosids</taxon>
        <taxon>fabids</taxon>
        <taxon>Fabales</taxon>
        <taxon>Fabaceae</taxon>
        <taxon>Papilionoideae</taxon>
        <taxon>50 kb inversion clade</taxon>
        <taxon>dalbergioids sensu lato</taxon>
        <taxon>Dalbergieae</taxon>
        <taxon>Pterocarpus clade</taxon>
        <taxon>Arachis</taxon>
    </lineage>
</organism>
<keyword evidence="2" id="KW-1185">Reference proteome</keyword>
<protein>
    <submittedName>
        <fullName evidence="1">Uncharacterized protein</fullName>
    </submittedName>
</protein>
<gene>
    <name evidence="1" type="ORF">Ahy_B01g052651</name>
</gene>
<comment type="caution">
    <text evidence="1">The sequence shown here is derived from an EMBL/GenBank/DDBJ whole genome shotgun (WGS) entry which is preliminary data.</text>
</comment>
<name>A0A445APZ4_ARAHY</name>